<dbReference type="Gene3D" id="1.20.1250.20">
    <property type="entry name" value="MFS general substrate transporter like domains"/>
    <property type="match status" value="2"/>
</dbReference>
<dbReference type="NCBIfam" id="TIGR00886">
    <property type="entry name" value="2A0108"/>
    <property type="match status" value="1"/>
</dbReference>
<dbReference type="GO" id="GO:0015112">
    <property type="term" value="F:nitrate transmembrane transporter activity"/>
    <property type="evidence" value="ECO:0007669"/>
    <property type="project" value="InterPro"/>
</dbReference>
<evidence type="ECO:0000256" key="7">
    <source>
        <dbReference type="ARBA" id="ARBA00023136"/>
    </source>
</evidence>
<keyword evidence="5 9" id="KW-1133">Transmembrane helix</keyword>
<dbReference type="GeneID" id="80907220"/>
<evidence type="ECO:0000256" key="9">
    <source>
        <dbReference type="SAM" id="Phobius"/>
    </source>
</evidence>
<dbReference type="InterPro" id="IPR044772">
    <property type="entry name" value="NO3_transporter"/>
</dbReference>
<dbReference type="RefSeq" id="XP_056072796.1">
    <property type="nucleotide sequence ID" value="XM_056212488.1"/>
</dbReference>
<keyword evidence="4 9" id="KW-0812">Transmembrane</keyword>
<evidence type="ECO:0000259" key="10">
    <source>
        <dbReference type="PROSITE" id="PS50850"/>
    </source>
</evidence>
<feature type="domain" description="Major facilitator superfamily (MFS) profile" evidence="10">
    <location>
        <begin position="36"/>
        <end position="502"/>
    </location>
</feature>
<keyword evidence="6" id="KW-0534">Nitrate assimilation</keyword>
<keyword evidence="3" id="KW-0813">Transport</keyword>
<evidence type="ECO:0000256" key="3">
    <source>
        <dbReference type="ARBA" id="ARBA00022448"/>
    </source>
</evidence>
<feature type="transmembrane region" description="Helical" evidence="9">
    <location>
        <begin position="450"/>
        <end position="469"/>
    </location>
</feature>
<dbReference type="InterPro" id="IPR020846">
    <property type="entry name" value="MFS_dom"/>
</dbReference>
<comment type="caution">
    <text evidence="11">The sequence shown here is derived from an EMBL/GenBank/DDBJ whole genome shotgun (WGS) entry which is preliminary data.</text>
</comment>
<dbReference type="AlphaFoldDB" id="A0A9W8XR12"/>
<accession>A0A9W8XR12</accession>
<feature type="transmembrane region" description="Helical" evidence="9">
    <location>
        <begin position="475"/>
        <end position="497"/>
    </location>
</feature>
<evidence type="ECO:0000256" key="8">
    <source>
        <dbReference type="SAM" id="MobiDB-lite"/>
    </source>
</evidence>
<reference evidence="11" key="1">
    <citation type="submission" date="2022-10" db="EMBL/GenBank/DDBJ databases">
        <title>Tapping the CABI collections for fungal endophytes: first genome assemblies for Collariella, Neodidymelliopsis, Ascochyta clinopodiicola, Didymella pomorum, Didymosphaeria variabile, Neocosmospora piperis and Neocucurbitaria cava.</title>
        <authorList>
            <person name="Hill R."/>
        </authorList>
    </citation>
    <scope>NUCLEOTIDE SEQUENCE</scope>
    <source>
        <strain evidence="11">IMI 356815</strain>
    </source>
</reference>
<keyword evidence="7 9" id="KW-0472">Membrane</keyword>
<feature type="transmembrane region" description="Helical" evidence="9">
    <location>
        <begin position="316"/>
        <end position="336"/>
    </location>
</feature>
<comment type="subcellular location">
    <subcellularLocation>
        <location evidence="1">Membrane</location>
        <topology evidence="1">Multi-pass membrane protein</topology>
    </subcellularLocation>
</comment>
<evidence type="ECO:0000256" key="1">
    <source>
        <dbReference type="ARBA" id="ARBA00004141"/>
    </source>
</evidence>
<dbReference type="GO" id="GO:0016020">
    <property type="term" value="C:membrane"/>
    <property type="evidence" value="ECO:0007669"/>
    <property type="project" value="UniProtKB-SubCell"/>
</dbReference>
<dbReference type="InterPro" id="IPR036259">
    <property type="entry name" value="MFS_trans_sf"/>
</dbReference>
<evidence type="ECO:0000256" key="5">
    <source>
        <dbReference type="ARBA" id="ARBA00022989"/>
    </source>
</evidence>
<feature type="region of interest" description="Disordered" evidence="8">
    <location>
        <begin position="252"/>
        <end position="277"/>
    </location>
</feature>
<feature type="compositionally biased region" description="Polar residues" evidence="8">
    <location>
        <begin position="252"/>
        <end position="262"/>
    </location>
</feature>
<dbReference type="Gene3D" id="1.25.40.20">
    <property type="entry name" value="Ankyrin repeat-containing domain"/>
    <property type="match status" value="2"/>
</dbReference>
<evidence type="ECO:0000256" key="2">
    <source>
        <dbReference type="ARBA" id="ARBA00008432"/>
    </source>
</evidence>
<dbReference type="Pfam" id="PF00023">
    <property type="entry name" value="Ank"/>
    <property type="match status" value="1"/>
</dbReference>
<feature type="transmembrane region" description="Helical" evidence="9">
    <location>
        <begin position="128"/>
        <end position="148"/>
    </location>
</feature>
<sequence length="1260" mass="138546">MGFEVRQLWSAPEINPITKKAKSIPVFNPVDKYGRVFFFSYLGFFIAFWSWYAFPPLLSVTIKKDMHLSQNEVANSNIISLTATLVMRAVAGPLCDRYGPRYTFVGCLLLGAIPSALAGTAHNAAGLYAIRFFVGILGSTFVPCQVWTTGFFDRNVVGTANALVGGWGNSGGGITYFVMPAIYDSLVHKRGLTPHVAWRVSFIVPFILITVVAISMLLLTDDTPTGKWSDRESAIPIEQHHTAIVSTPGQLTDKTAAGSISSTDDKEKRGLGAGADVEGNTAVGQSDKAIDTAHAEVVVTPSGKEALKVLCSLQTITLMAAYVCSFGGELAINSILGSYYLKNFPYLGQTTSGRWAAMFGLLNIITRPTGGFFGDLVFKWSGHNLWAKKFWIHFVGVMSGVFLIVIGKLDPKDLDTMMGLIALMAIFLEAGNGANFALVPHVHPHANGIVSGLVGASGNLGGIIFAIIFRHNGTHYARVFWIMGCIIIGLNLVFAWVPPISKAQRMRGVGLDPKGKKRRRQDEEEEDDDDESDSDSNVAEPSRIQDQSRDQERTPQDSTNLETVLLGRATVRAVSVDADGDVDTTTSTLQGSEDLLPPVPYEDTTMSTPNADAPSRTAEGVRINGVIMSMLAAVLESDSQKLESLVMRHPGHMNFPIGQPFDIPGSRFYNHPTMSACVILQHPGQTLLDIASAIPTGPVMWVLLAHGAKGSKHPLGTDLALHNAIKNGRTYTTQALLMNNRSNVNGEPGTMWKPILQAVYWNQPQIVRLLIDRGANVNETSPWVDGTLKNALLHCTERRQREFLNPAVKENCNQILKVLLNAGADIHAQPGGEGSPTVFDTFLRPWQGDPHWISKLSQEEMECLEAFIRKGADLKTPFMGFTCGAHSYNHFQHQMLWHATPAAARLIVDHASPTPEGNGSTLLHEIVGSCPDAKRHPSDTLRDIEVLLGRGADPNILDESLFSPIRRCIEKCPAVDIIPRLRLLLDGGADPELKHSNRLPPYVLAARTFEEPLRSQIMDFLVAKIKGRQPRVVYDDTFTWTSGYFPISNEPTWEQVQMYSGQNGDFNANLERMIPEDVRQVFQRACFSVASINFLNVATLRAKMSHPLPPTAMQKDEIYQAVAQRQACDLPVYTFDQDFVMLLLKPNMAPVLPTFSTSSSSGTDTFLLPHQTPITSTAQDEPSVLASSATFRYASRRAVDEKLNQHYFETLTVGSIAGIHVEFLTVSVKDGYYNPIRFYRQDPLFCRRTLADLIFPTLTF</sequence>
<feature type="transmembrane region" description="Helical" evidence="9">
    <location>
        <begin position="160"/>
        <end position="183"/>
    </location>
</feature>
<feature type="transmembrane region" description="Helical" evidence="9">
    <location>
        <begin position="102"/>
        <end position="122"/>
    </location>
</feature>
<dbReference type="SUPFAM" id="SSF103473">
    <property type="entry name" value="MFS general substrate transporter"/>
    <property type="match status" value="1"/>
</dbReference>
<feature type="transmembrane region" description="Helical" evidence="9">
    <location>
        <begin position="74"/>
        <end position="95"/>
    </location>
</feature>
<evidence type="ECO:0000256" key="4">
    <source>
        <dbReference type="ARBA" id="ARBA00022692"/>
    </source>
</evidence>
<dbReference type="PROSITE" id="PS50850">
    <property type="entry name" value="MFS"/>
    <property type="match status" value="1"/>
</dbReference>
<dbReference type="InterPro" id="IPR002110">
    <property type="entry name" value="Ankyrin_rpt"/>
</dbReference>
<evidence type="ECO:0000313" key="12">
    <source>
        <dbReference type="Proteomes" id="UP001140513"/>
    </source>
</evidence>
<evidence type="ECO:0000313" key="11">
    <source>
        <dbReference type="EMBL" id="KAJ4355670.1"/>
    </source>
</evidence>
<dbReference type="Pfam" id="PF07690">
    <property type="entry name" value="MFS_1"/>
    <property type="match status" value="1"/>
</dbReference>
<dbReference type="GO" id="GO:0042128">
    <property type="term" value="P:nitrate assimilation"/>
    <property type="evidence" value="ECO:0007669"/>
    <property type="project" value="UniProtKB-KW"/>
</dbReference>
<dbReference type="SMART" id="SM00248">
    <property type="entry name" value="ANK"/>
    <property type="match status" value="4"/>
</dbReference>
<dbReference type="InterPro" id="IPR004737">
    <property type="entry name" value="NO3_transporter_NarK/NarU-like"/>
</dbReference>
<dbReference type="FunFam" id="1.20.1250.20:FF:000382">
    <property type="entry name" value="Nitrate transporter CrnA"/>
    <property type="match status" value="1"/>
</dbReference>
<gene>
    <name evidence="11" type="ORF">N0V89_003690</name>
</gene>
<dbReference type="Proteomes" id="UP001140513">
    <property type="component" value="Unassembled WGS sequence"/>
</dbReference>
<feature type="transmembrane region" description="Helical" evidence="9">
    <location>
        <begin position="36"/>
        <end position="54"/>
    </location>
</feature>
<proteinExistence type="inferred from homology"/>
<name>A0A9W8XR12_9PLEO</name>
<comment type="similarity">
    <text evidence="2">Belongs to the major facilitator superfamily. Nitrate/nitrite porter (TC 2.A.1.8) family.</text>
</comment>
<feature type="compositionally biased region" description="Acidic residues" evidence="8">
    <location>
        <begin position="523"/>
        <end position="534"/>
    </location>
</feature>
<feature type="compositionally biased region" description="Basic and acidic residues" evidence="8">
    <location>
        <begin position="546"/>
        <end position="555"/>
    </location>
</feature>
<feature type="region of interest" description="Disordered" evidence="8">
    <location>
        <begin position="581"/>
        <end position="600"/>
    </location>
</feature>
<organism evidence="11 12">
    <name type="scientific">Didymosphaeria variabile</name>
    <dbReference type="NCBI Taxonomy" id="1932322"/>
    <lineage>
        <taxon>Eukaryota</taxon>
        <taxon>Fungi</taxon>
        <taxon>Dikarya</taxon>
        <taxon>Ascomycota</taxon>
        <taxon>Pezizomycotina</taxon>
        <taxon>Dothideomycetes</taxon>
        <taxon>Pleosporomycetidae</taxon>
        <taxon>Pleosporales</taxon>
        <taxon>Massarineae</taxon>
        <taxon>Didymosphaeriaceae</taxon>
        <taxon>Didymosphaeria</taxon>
    </lineage>
</organism>
<dbReference type="EMBL" id="JAPEUX010000003">
    <property type="protein sequence ID" value="KAJ4355670.1"/>
    <property type="molecule type" value="Genomic_DNA"/>
</dbReference>
<keyword evidence="12" id="KW-1185">Reference proteome</keyword>
<feature type="transmembrane region" description="Helical" evidence="9">
    <location>
        <begin position="356"/>
        <end position="378"/>
    </location>
</feature>
<dbReference type="OrthoDB" id="434240at2759"/>
<protein>
    <recommendedName>
        <fullName evidence="10">Major facilitator superfamily (MFS) profile domain-containing protein</fullName>
    </recommendedName>
</protein>
<dbReference type="SUPFAM" id="SSF48403">
    <property type="entry name" value="Ankyrin repeat"/>
    <property type="match status" value="1"/>
</dbReference>
<dbReference type="GO" id="GO:0015113">
    <property type="term" value="F:nitrite transmembrane transporter activity"/>
    <property type="evidence" value="ECO:0007669"/>
    <property type="project" value="InterPro"/>
</dbReference>
<evidence type="ECO:0000256" key="6">
    <source>
        <dbReference type="ARBA" id="ARBA00023063"/>
    </source>
</evidence>
<dbReference type="InterPro" id="IPR011701">
    <property type="entry name" value="MFS"/>
</dbReference>
<feature type="transmembrane region" description="Helical" evidence="9">
    <location>
        <begin position="390"/>
        <end position="407"/>
    </location>
</feature>
<feature type="transmembrane region" description="Helical" evidence="9">
    <location>
        <begin position="195"/>
        <end position="219"/>
    </location>
</feature>
<feature type="region of interest" description="Disordered" evidence="8">
    <location>
        <begin position="507"/>
        <end position="564"/>
    </location>
</feature>
<dbReference type="CDD" id="cd17341">
    <property type="entry name" value="MFS_NRT2_like"/>
    <property type="match status" value="1"/>
</dbReference>
<dbReference type="PANTHER" id="PTHR23515">
    <property type="entry name" value="HIGH-AFFINITY NITRATE TRANSPORTER 2.3"/>
    <property type="match status" value="1"/>
</dbReference>
<dbReference type="InterPro" id="IPR036770">
    <property type="entry name" value="Ankyrin_rpt-contain_sf"/>
</dbReference>